<dbReference type="AlphaFoldDB" id="A0A286FD22"/>
<protein>
    <submittedName>
        <fullName evidence="1">Uncharacterized protein</fullName>
    </submittedName>
</protein>
<name>A0A286FD22_9BACT</name>
<keyword evidence="2" id="KW-1185">Reference proteome</keyword>
<sequence length="518" mass="58941">MPPVHPLKVTEVTRKQRRLVGDMEARNDLFYDKEIYTQIVHAENPMSPYFFFSKVLGGQGGALDEMFEPVTHGIGAEFIKILEESDFQEHARILDISRVPDRLYAGVNFDVSLDRAIADGDETLMGRDEETLFRVEARRPGTNGTDFTLQYIGIPGTYVSGAFLRVNDILHVGYGNSKGQGSMNSNTLVDDLTKRTTFYNMSNIIRYGYTETGGYLSDEVYQFAVTKAMDGSSTDPVRTDLPVKVMRRILKSVDNALMYNTPNFDPRTRKIANQSANGRWHERPYFAGMYWMLDQCPWKWRHSKYASLDEGVQKLDYILQFLYNKLGKKNTVYAMAEGAGLEWLRKVILQGGLKKYGVNIWQQVTGGDVLKIGFEADQYITSHGRIIIYDIGRAMDRWGSFDKTSFGGVSYRKRSNHIYLIPGAVKGANGVMKKPAHIYFKEGNGFSRAFTFGYMNGITGDKGFTADQLLNMQDQFIKNSVSNDRYRLDSPVDGREMHVLMQLVPYMDVRNVARLELF</sequence>
<dbReference type="RefSeq" id="WP_144035881.1">
    <property type="nucleotide sequence ID" value="NZ_OCNH01000001.1"/>
</dbReference>
<dbReference type="Proteomes" id="UP000219452">
    <property type="component" value="Unassembled WGS sequence"/>
</dbReference>
<gene>
    <name evidence="1" type="ORF">SAMN06269250_1639</name>
</gene>
<evidence type="ECO:0000313" key="2">
    <source>
        <dbReference type="Proteomes" id="UP000219452"/>
    </source>
</evidence>
<dbReference type="EMBL" id="OCNH01000001">
    <property type="protein sequence ID" value="SOD80996.1"/>
    <property type="molecule type" value="Genomic_DNA"/>
</dbReference>
<proteinExistence type="predicted"/>
<organism evidence="1 2">
    <name type="scientific">Spirosoma fluviale</name>
    <dbReference type="NCBI Taxonomy" id="1597977"/>
    <lineage>
        <taxon>Bacteria</taxon>
        <taxon>Pseudomonadati</taxon>
        <taxon>Bacteroidota</taxon>
        <taxon>Cytophagia</taxon>
        <taxon>Cytophagales</taxon>
        <taxon>Cytophagaceae</taxon>
        <taxon>Spirosoma</taxon>
    </lineage>
</organism>
<accession>A0A286FD22</accession>
<evidence type="ECO:0000313" key="1">
    <source>
        <dbReference type="EMBL" id="SOD80996.1"/>
    </source>
</evidence>
<reference evidence="2" key="1">
    <citation type="submission" date="2017-09" db="EMBL/GenBank/DDBJ databases">
        <authorList>
            <person name="Varghese N."/>
            <person name="Submissions S."/>
        </authorList>
    </citation>
    <scope>NUCLEOTIDE SEQUENCE [LARGE SCALE GENOMIC DNA]</scope>
    <source>
        <strain evidence="2">DSM 29961</strain>
    </source>
</reference>